<dbReference type="EMBL" id="JBFXLT010000050">
    <property type="protein sequence ID" value="KAL2812158.1"/>
    <property type="molecule type" value="Genomic_DNA"/>
</dbReference>
<dbReference type="Gene3D" id="1.25.40.20">
    <property type="entry name" value="Ankyrin repeat-containing domain"/>
    <property type="match status" value="1"/>
</dbReference>
<comment type="caution">
    <text evidence="1">The sequence shown here is derived from an EMBL/GenBank/DDBJ whole genome shotgun (WGS) entry which is preliminary data.</text>
</comment>
<keyword evidence="2" id="KW-1185">Reference proteome</keyword>
<dbReference type="Proteomes" id="UP001610334">
    <property type="component" value="Unassembled WGS sequence"/>
</dbReference>
<accession>A0ABR4HBK1</accession>
<reference evidence="1 2" key="1">
    <citation type="submission" date="2024-07" db="EMBL/GenBank/DDBJ databases">
        <title>Section-level genome sequencing and comparative genomics of Aspergillus sections Usti and Cavernicolus.</title>
        <authorList>
            <consortium name="Lawrence Berkeley National Laboratory"/>
            <person name="Nybo J.L."/>
            <person name="Vesth T.C."/>
            <person name="Theobald S."/>
            <person name="Frisvad J.C."/>
            <person name="Larsen T.O."/>
            <person name="Kjaerboelling I."/>
            <person name="Rothschild-Mancinelli K."/>
            <person name="Lyhne E.K."/>
            <person name="Kogle M.E."/>
            <person name="Barry K."/>
            <person name="Clum A."/>
            <person name="Na H."/>
            <person name="Ledsgaard L."/>
            <person name="Lin J."/>
            <person name="Lipzen A."/>
            <person name="Kuo A."/>
            <person name="Riley R."/>
            <person name="Mondo S."/>
            <person name="Labutti K."/>
            <person name="Haridas S."/>
            <person name="Pangalinan J."/>
            <person name="Salamov A.A."/>
            <person name="Simmons B.A."/>
            <person name="Magnuson J.K."/>
            <person name="Chen J."/>
            <person name="Drula E."/>
            <person name="Henrissat B."/>
            <person name="Wiebenga A."/>
            <person name="Lubbers R.J."/>
            <person name="Gomes A.C."/>
            <person name="Makela M.R."/>
            <person name="Stajich J."/>
            <person name="Grigoriev I.V."/>
            <person name="Mortensen U.H."/>
            <person name="De Vries R.P."/>
            <person name="Baker S.E."/>
            <person name="Andersen M.R."/>
        </authorList>
    </citation>
    <scope>NUCLEOTIDE SEQUENCE [LARGE SCALE GENOMIC DNA]</scope>
    <source>
        <strain evidence="1 2">CBS 588.65</strain>
    </source>
</reference>
<protein>
    <submittedName>
        <fullName evidence="1">Uncharacterized protein</fullName>
    </submittedName>
</protein>
<organism evidence="1 2">
    <name type="scientific">Aspergillus granulosus</name>
    <dbReference type="NCBI Taxonomy" id="176169"/>
    <lineage>
        <taxon>Eukaryota</taxon>
        <taxon>Fungi</taxon>
        <taxon>Dikarya</taxon>
        <taxon>Ascomycota</taxon>
        <taxon>Pezizomycotina</taxon>
        <taxon>Eurotiomycetes</taxon>
        <taxon>Eurotiomycetidae</taxon>
        <taxon>Eurotiales</taxon>
        <taxon>Aspergillaceae</taxon>
        <taxon>Aspergillus</taxon>
        <taxon>Aspergillus subgen. Nidulantes</taxon>
    </lineage>
</organism>
<dbReference type="SUPFAM" id="SSF48403">
    <property type="entry name" value="Ankyrin repeat"/>
    <property type="match status" value="1"/>
</dbReference>
<name>A0ABR4HBK1_9EURO</name>
<sequence>MVYSPERSRTRQAIDWRTVSTYSQGSARMGLEMAAIRGGLDMVNVLIKAGADVLHSKGINSQPCRRLPFRSRGERTCARFLATPGPEGAAKLWNGRGREVFQVDPPWPHTSLSLAAEKKHVETVQLLLGYGSWL</sequence>
<evidence type="ECO:0000313" key="1">
    <source>
        <dbReference type="EMBL" id="KAL2812158.1"/>
    </source>
</evidence>
<gene>
    <name evidence="1" type="ORF">BJX63DRAFT_260142</name>
</gene>
<evidence type="ECO:0000313" key="2">
    <source>
        <dbReference type="Proteomes" id="UP001610334"/>
    </source>
</evidence>
<dbReference type="InterPro" id="IPR036770">
    <property type="entry name" value="Ankyrin_rpt-contain_sf"/>
</dbReference>
<proteinExistence type="predicted"/>